<keyword evidence="3" id="KW-1185">Reference proteome</keyword>
<dbReference type="AlphaFoldDB" id="S7WDR0"/>
<accession>S7WDR0</accession>
<keyword evidence="1" id="KW-0472">Membrane</keyword>
<reference evidence="3" key="1">
    <citation type="journal article" date="2013" name="PLoS Genet.">
        <title>The genome of Spraguea lophii and the basis of host-microsporidian interactions.</title>
        <authorList>
            <person name="Campbell S.E."/>
            <person name="Williams T.A."/>
            <person name="Yousuf A."/>
            <person name="Soanes D.M."/>
            <person name="Paszkiewicz K.H."/>
            <person name="Williams B.A.P."/>
        </authorList>
    </citation>
    <scope>NUCLEOTIDE SEQUENCE [LARGE SCALE GENOMIC DNA]</scope>
    <source>
        <strain evidence="3">42_110</strain>
    </source>
</reference>
<proteinExistence type="predicted"/>
<gene>
    <name evidence="2" type="ORF">SLOPH_479</name>
</gene>
<evidence type="ECO:0000313" key="2">
    <source>
        <dbReference type="EMBL" id="EPR79912.1"/>
    </source>
</evidence>
<keyword evidence="1" id="KW-1133">Transmembrane helix</keyword>
<feature type="transmembrane region" description="Helical" evidence="1">
    <location>
        <begin position="117"/>
        <end position="147"/>
    </location>
</feature>
<dbReference type="Proteomes" id="UP000014978">
    <property type="component" value="Unassembled WGS sequence"/>
</dbReference>
<sequence>MVHYHTINIAENYDRFFKDIDDYSSFLNFYGMNRNNKDLFGIDVTDSKNLQILVNRYDRMMSILSYGPKTDMRITNAIQDITKRYAQIYEKMVKKNPVMSKDVFFTKRTWYTFFKSLFSFGLCAFLYILMFLLVMVLALKITLYIAVNNVNVV</sequence>
<dbReference type="EMBL" id="ATCN01000075">
    <property type="protein sequence ID" value="EPR79912.1"/>
    <property type="molecule type" value="Genomic_DNA"/>
</dbReference>
<name>S7WDR0_SPRLO</name>
<evidence type="ECO:0000313" key="3">
    <source>
        <dbReference type="Proteomes" id="UP000014978"/>
    </source>
</evidence>
<dbReference type="VEuPathDB" id="MicrosporidiaDB:SLOPH_479"/>
<evidence type="ECO:0000256" key="1">
    <source>
        <dbReference type="SAM" id="Phobius"/>
    </source>
</evidence>
<dbReference type="InParanoid" id="S7WDR0"/>
<dbReference type="HOGENOM" id="CLU_1714488_0_0_1"/>
<comment type="caution">
    <text evidence="2">The sequence shown here is derived from an EMBL/GenBank/DDBJ whole genome shotgun (WGS) entry which is preliminary data.</text>
</comment>
<keyword evidence="1" id="KW-0812">Transmembrane</keyword>
<protein>
    <submittedName>
        <fullName evidence="2">Uncharacterized protein</fullName>
    </submittedName>
</protein>
<organism evidence="2 3">
    <name type="scientific">Spraguea lophii (strain 42_110)</name>
    <name type="common">Microsporidian parasite</name>
    <dbReference type="NCBI Taxonomy" id="1358809"/>
    <lineage>
        <taxon>Eukaryota</taxon>
        <taxon>Fungi</taxon>
        <taxon>Fungi incertae sedis</taxon>
        <taxon>Microsporidia</taxon>
        <taxon>Spragueidae</taxon>
        <taxon>Spraguea</taxon>
    </lineage>
</organism>